<dbReference type="EMBL" id="LR536452">
    <property type="protein sequence ID" value="VFU17408.1"/>
    <property type="molecule type" value="Genomic_DNA"/>
</dbReference>
<feature type="region of interest" description="Disordered" evidence="1">
    <location>
        <begin position="23"/>
        <end position="53"/>
    </location>
</feature>
<sequence length="53" mass="6083">MTKAEIAFALGIRYAQDDALDWGVGADRPDEERDRLREAGHTLRRKEKNLDDP</sequence>
<name>A0A4V6IN85_METTU</name>
<organism evidence="2 3">
    <name type="scientific">Methylocella tundrae</name>
    <dbReference type="NCBI Taxonomy" id="227605"/>
    <lineage>
        <taxon>Bacteria</taxon>
        <taxon>Pseudomonadati</taxon>
        <taxon>Pseudomonadota</taxon>
        <taxon>Alphaproteobacteria</taxon>
        <taxon>Hyphomicrobiales</taxon>
        <taxon>Beijerinckiaceae</taxon>
        <taxon>Methylocella</taxon>
    </lineage>
</organism>
<protein>
    <submittedName>
        <fullName evidence="2">Uncharacterized protein</fullName>
    </submittedName>
</protein>
<dbReference type="KEGG" id="mtun:MTUNDRAET4_0018.2"/>
<evidence type="ECO:0000256" key="1">
    <source>
        <dbReference type="SAM" id="MobiDB-lite"/>
    </source>
</evidence>
<dbReference type="AlphaFoldDB" id="A0A4V6IN85"/>
<feature type="compositionally biased region" description="Basic and acidic residues" evidence="1">
    <location>
        <begin position="27"/>
        <end position="41"/>
    </location>
</feature>
<gene>
    <name evidence="2" type="ORF">MTUNDRAET4_0018</name>
</gene>
<accession>A0A4V6IN85</accession>
<evidence type="ECO:0000313" key="2">
    <source>
        <dbReference type="EMBL" id="VFU17408.1"/>
    </source>
</evidence>
<proteinExistence type="predicted"/>
<reference evidence="2 3" key="1">
    <citation type="submission" date="2019-03" db="EMBL/GenBank/DDBJ databases">
        <authorList>
            <person name="Kox A.R. M."/>
        </authorList>
    </citation>
    <scope>NUCLEOTIDE SEQUENCE [LARGE SCALE GENOMIC DNA]</scope>
    <source>
        <strain evidence="2">MTUNDRAET4 annotated genome</strain>
        <plasmid evidence="3">3</plasmid>
    </source>
</reference>
<geneLocation type="plasmid" evidence="2 3">
    <name>3</name>
</geneLocation>
<keyword evidence="2" id="KW-0614">Plasmid</keyword>
<evidence type="ECO:0000313" key="3">
    <source>
        <dbReference type="Proteomes" id="UP000294360"/>
    </source>
</evidence>
<dbReference type="Proteomes" id="UP000294360">
    <property type="component" value="Plasmid 3"/>
</dbReference>